<feature type="compositionally biased region" description="Low complexity" evidence="1">
    <location>
        <begin position="65"/>
        <end position="93"/>
    </location>
</feature>
<organism evidence="2 4">
    <name type="scientific">Oryza sativa subsp. japonica</name>
    <name type="common">Rice</name>
    <dbReference type="NCBI Taxonomy" id="39947"/>
    <lineage>
        <taxon>Eukaryota</taxon>
        <taxon>Viridiplantae</taxon>
        <taxon>Streptophyta</taxon>
        <taxon>Embryophyta</taxon>
        <taxon>Tracheophyta</taxon>
        <taxon>Spermatophyta</taxon>
        <taxon>Magnoliopsida</taxon>
        <taxon>Liliopsida</taxon>
        <taxon>Poales</taxon>
        <taxon>Poaceae</taxon>
        <taxon>BOP clade</taxon>
        <taxon>Oryzoideae</taxon>
        <taxon>Oryzeae</taxon>
        <taxon>Oryzinae</taxon>
        <taxon>Oryza</taxon>
        <taxon>Oryza sativa</taxon>
    </lineage>
</organism>
<feature type="region of interest" description="Disordered" evidence="1">
    <location>
        <begin position="152"/>
        <end position="204"/>
    </location>
</feature>
<name>Q8W3D3_ORYSJ</name>
<evidence type="ECO:0000313" key="3">
    <source>
        <dbReference type="EMBL" id="AAM08641.1"/>
    </source>
</evidence>
<dbReference type="EMBL" id="AC108883">
    <property type="protein sequence ID" value="AAM08641.1"/>
    <property type="molecule type" value="Genomic_DNA"/>
</dbReference>
<dbReference type="Proteomes" id="UP000000763">
    <property type="component" value="Chromosome 10"/>
</dbReference>
<reference evidence="4" key="4">
    <citation type="journal article" date="2008" name="Nucleic Acids Res.">
        <title>The rice annotation project database (RAP-DB): 2008 update.</title>
        <authorList>
            <consortium name="The rice annotation project (RAP)"/>
        </authorList>
    </citation>
    <scope>GENOME REANNOTATION</scope>
    <source>
        <strain evidence="4">cv. Nipponbare</strain>
    </source>
</reference>
<protein>
    <submittedName>
        <fullName evidence="2">Uncharacterized protein</fullName>
    </submittedName>
</protein>
<evidence type="ECO:0000313" key="2">
    <source>
        <dbReference type="EMBL" id="AAL73558.1"/>
    </source>
</evidence>
<sequence length="204" mass="21047">MHDLLGESWACTGGSQEAICGPEASKLAIAVPTISSSSCSYFYRYRCGRYEELKPPSSPSPTPPSAASSASVSASPDTPPAAAASSAALDSSANGTPITGDQLNQQQSPLSPYTSYMMIKLRKFGFQYMMINLGKSITERLFGDGEGGTVRTRGKGIGGGKGEGGGRNPCARGGLVQQVDDDDERGEAGGGKSVHMRVDGDGEG</sequence>
<evidence type="ECO:0000256" key="1">
    <source>
        <dbReference type="SAM" id="MobiDB-lite"/>
    </source>
</evidence>
<reference evidence="4" key="3">
    <citation type="journal article" date="2005" name="Nature">
        <title>The map-based sequence of the rice genome.</title>
        <authorList>
            <consortium name="International rice genome sequencing project (IRGSP)"/>
            <person name="Matsumoto T."/>
            <person name="Wu J."/>
            <person name="Kanamori H."/>
            <person name="Katayose Y."/>
            <person name="Fujisawa M."/>
            <person name="Namiki N."/>
            <person name="Mizuno H."/>
            <person name="Yamamoto K."/>
            <person name="Antonio B.A."/>
            <person name="Baba T."/>
            <person name="Sakata K."/>
            <person name="Nagamura Y."/>
            <person name="Aoki H."/>
            <person name="Arikawa K."/>
            <person name="Arita K."/>
            <person name="Bito T."/>
            <person name="Chiden Y."/>
            <person name="Fujitsuka N."/>
            <person name="Fukunaka R."/>
            <person name="Hamada M."/>
            <person name="Harada C."/>
            <person name="Hayashi A."/>
            <person name="Hijishita S."/>
            <person name="Honda M."/>
            <person name="Hosokawa S."/>
            <person name="Ichikawa Y."/>
            <person name="Idonuma A."/>
            <person name="Iijima M."/>
            <person name="Ikeda M."/>
            <person name="Ikeno M."/>
            <person name="Ito K."/>
            <person name="Ito S."/>
            <person name="Ito T."/>
            <person name="Ito Y."/>
            <person name="Ito Y."/>
            <person name="Iwabuchi A."/>
            <person name="Kamiya K."/>
            <person name="Karasawa W."/>
            <person name="Kurita K."/>
            <person name="Katagiri S."/>
            <person name="Kikuta A."/>
            <person name="Kobayashi H."/>
            <person name="Kobayashi N."/>
            <person name="Machita K."/>
            <person name="Maehara T."/>
            <person name="Masukawa M."/>
            <person name="Mizubayashi T."/>
            <person name="Mukai Y."/>
            <person name="Nagasaki H."/>
            <person name="Nagata Y."/>
            <person name="Naito S."/>
            <person name="Nakashima M."/>
            <person name="Nakama Y."/>
            <person name="Nakamichi Y."/>
            <person name="Nakamura M."/>
            <person name="Meguro A."/>
            <person name="Negishi M."/>
            <person name="Ohta I."/>
            <person name="Ohta T."/>
            <person name="Okamoto M."/>
            <person name="Ono N."/>
            <person name="Saji S."/>
            <person name="Sakaguchi M."/>
            <person name="Sakai K."/>
            <person name="Shibata M."/>
            <person name="Shimokawa T."/>
            <person name="Song J."/>
            <person name="Takazaki Y."/>
            <person name="Terasawa K."/>
            <person name="Tsugane M."/>
            <person name="Tsuji K."/>
            <person name="Ueda S."/>
            <person name="Waki K."/>
            <person name="Yamagata H."/>
            <person name="Yamamoto M."/>
            <person name="Yamamoto S."/>
            <person name="Yamane H."/>
            <person name="Yoshiki S."/>
            <person name="Yoshihara R."/>
            <person name="Yukawa K."/>
            <person name="Zhong H."/>
            <person name="Yano M."/>
            <person name="Yuan Q."/>
            <person name="Ouyang S."/>
            <person name="Liu J."/>
            <person name="Jones K.M."/>
            <person name="Gansberger K."/>
            <person name="Moffat K."/>
            <person name="Hill J."/>
            <person name="Bera J."/>
            <person name="Fadrosh D."/>
            <person name="Jin S."/>
            <person name="Johri S."/>
            <person name="Kim M."/>
            <person name="Overton L."/>
            <person name="Reardon M."/>
            <person name="Tsitrin T."/>
            <person name="Vuong H."/>
            <person name="Weaver B."/>
            <person name="Ciecko A."/>
            <person name="Tallon L."/>
            <person name="Jackson J."/>
            <person name="Pai G."/>
            <person name="Aken S.V."/>
            <person name="Utterback T."/>
            <person name="Reidmuller S."/>
            <person name="Feldblyum T."/>
            <person name="Hsiao J."/>
            <person name="Zismann V."/>
            <person name="Iobst S."/>
            <person name="de Vazeille A.R."/>
            <person name="Buell C.R."/>
            <person name="Ying K."/>
            <person name="Li Y."/>
            <person name="Lu T."/>
            <person name="Huang Y."/>
            <person name="Zhao Q."/>
            <person name="Feng Q."/>
            <person name="Zhang L."/>
            <person name="Zhu J."/>
            <person name="Weng Q."/>
            <person name="Mu J."/>
            <person name="Lu Y."/>
            <person name="Fan D."/>
            <person name="Liu Y."/>
            <person name="Guan J."/>
            <person name="Zhang Y."/>
            <person name="Yu S."/>
            <person name="Liu X."/>
            <person name="Zhang Y."/>
            <person name="Hong G."/>
            <person name="Han B."/>
            <person name="Choisne N."/>
            <person name="Demange N."/>
            <person name="Orjeda G."/>
            <person name="Samain S."/>
            <person name="Cattolico L."/>
            <person name="Pelletier E."/>
            <person name="Couloux A."/>
            <person name="Segurens B."/>
            <person name="Wincker P."/>
            <person name="D'Hont A."/>
            <person name="Scarpelli C."/>
            <person name="Weissenbach J."/>
            <person name="Salanoubat M."/>
            <person name="Quetier F."/>
            <person name="Yu Y."/>
            <person name="Kim H.R."/>
            <person name="Rambo T."/>
            <person name="Currie J."/>
            <person name="Collura K."/>
            <person name="Luo M."/>
            <person name="Yang T."/>
            <person name="Ammiraju J.S.S."/>
            <person name="Engler F."/>
            <person name="Soderlund C."/>
            <person name="Wing R.A."/>
            <person name="Palmer L.E."/>
            <person name="de la Bastide M."/>
            <person name="Spiegel L."/>
            <person name="Nascimento L."/>
            <person name="Zutavern T."/>
            <person name="O'Shaughnessy A."/>
            <person name="Dike S."/>
            <person name="Dedhia N."/>
            <person name="Preston R."/>
            <person name="Balija V."/>
            <person name="McCombie W.R."/>
            <person name="Chow T."/>
            <person name="Chen H."/>
            <person name="Chung M."/>
            <person name="Chen C."/>
            <person name="Shaw J."/>
            <person name="Wu H."/>
            <person name="Hsiao K."/>
            <person name="Chao Y."/>
            <person name="Chu M."/>
            <person name="Cheng C."/>
            <person name="Hour A."/>
            <person name="Lee P."/>
            <person name="Lin S."/>
            <person name="Lin Y."/>
            <person name="Liou J."/>
            <person name="Liu S."/>
            <person name="Hsing Y."/>
            <person name="Raghuvanshi S."/>
            <person name="Mohanty A."/>
            <person name="Bharti A.K."/>
            <person name="Gaur A."/>
            <person name="Gupta V."/>
            <person name="Kumar D."/>
            <person name="Ravi V."/>
            <person name="Vij S."/>
            <person name="Kapur A."/>
            <person name="Khurana P."/>
            <person name="Khurana P."/>
            <person name="Khurana J.P."/>
            <person name="Tyagi A.K."/>
            <person name="Gaikwad K."/>
            <person name="Singh A."/>
            <person name="Dalal V."/>
            <person name="Srivastava S."/>
            <person name="Dixit A."/>
            <person name="Pal A.K."/>
            <person name="Ghazi I.A."/>
            <person name="Yadav M."/>
            <person name="Pandit A."/>
            <person name="Bhargava A."/>
            <person name="Sureshbabu K."/>
            <person name="Batra K."/>
            <person name="Sharma T.R."/>
            <person name="Mohapatra T."/>
            <person name="Singh N.K."/>
            <person name="Messing J."/>
            <person name="Nelson A.B."/>
            <person name="Fuks G."/>
            <person name="Kavchok S."/>
            <person name="Keizer G."/>
            <person name="Linton E."/>
            <person name="Llaca V."/>
            <person name="Song R."/>
            <person name="Tanyolac B."/>
            <person name="Young S."/>
            <person name="Ho-Il K."/>
            <person name="Hahn J.H."/>
            <person name="Sangsakoo G."/>
            <person name="Vanavichit A."/>
            <person name="de Mattos Luiz.A.T."/>
            <person name="Zimmer P.D."/>
            <person name="Malone G."/>
            <person name="Dellagostin O."/>
            <person name="de Oliveira A.C."/>
            <person name="Bevan M."/>
            <person name="Bancroft I."/>
            <person name="Minx P."/>
            <person name="Cordum H."/>
            <person name="Wilson R."/>
            <person name="Cheng Z."/>
            <person name="Jin W."/>
            <person name="Jiang J."/>
            <person name="Leong S.A."/>
            <person name="Iwama H."/>
            <person name="Gojobori T."/>
            <person name="Itoh T."/>
            <person name="Niimura Y."/>
            <person name="Fujii Y."/>
            <person name="Habara T."/>
            <person name="Sakai H."/>
            <person name="Sato Y."/>
            <person name="Wilson G."/>
            <person name="Kumar K."/>
            <person name="McCouch S."/>
            <person name="Juretic N."/>
            <person name="Hoen D."/>
            <person name="Wright S."/>
            <person name="Bruskiewich R."/>
            <person name="Bureau T."/>
            <person name="Miyao A."/>
            <person name="Hirochika H."/>
            <person name="Nishikawa T."/>
            <person name="Kadowaki K."/>
            <person name="Sugiura M."/>
            <person name="Burr B."/>
            <person name="Sasaki T."/>
        </authorList>
    </citation>
    <scope>NUCLEOTIDE SEQUENCE [LARGE SCALE GENOMIC DNA]</scope>
    <source>
        <strain evidence="4">cv. Nipponbare</strain>
    </source>
</reference>
<feature type="compositionally biased region" description="Gly residues" evidence="1">
    <location>
        <begin position="155"/>
        <end position="167"/>
    </location>
</feature>
<feature type="compositionally biased region" description="Polar residues" evidence="1">
    <location>
        <begin position="94"/>
        <end position="109"/>
    </location>
</feature>
<reference evidence="3" key="2">
    <citation type="submission" date="2002-04" db="EMBL/GenBank/DDBJ databases">
        <title>Genomic sequence for Oryza sativa, Nipponbare strain, clone OJ1136E01, from chromosome 10, complete sequence.</title>
        <authorList>
            <person name="McCombie W.R."/>
            <person name="de la Bastide M."/>
            <person name="Spiegel L."/>
            <person name="Preston R."/>
            <person name="Kirchoff K."/>
            <person name="Kuit K."/>
            <person name="Nascimento L."/>
            <person name="Zutavern T."/>
            <person name="Balija V."/>
            <person name="Bell M."/>
            <person name="Baker J."/>
            <person name="Santos L."/>
            <person name="Miller B."/>
            <person name="Katzenberger F."/>
            <person name="Muller S."/>
            <person name="King L."/>
            <person name="Yang C."/>
            <person name="O'Shaughnessy A."/>
            <person name="Palmer L."/>
            <person name="Dedhia N."/>
        </authorList>
    </citation>
    <scope>NUCLEOTIDE SEQUENCE</scope>
    <source>
        <strain evidence="3">Nipponbare</strain>
    </source>
</reference>
<evidence type="ECO:0000313" key="4">
    <source>
        <dbReference type="Proteomes" id="UP000000763"/>
    </source>
</evidence>
<proteinExistence type="predicted"/>
<dbReference type="AlphaFoldDB" id="Q8W3D3"/>
<feature type="region of interest" description="Disordered" evidence="1">
    <location>
        <begin position="53"/>
        <end position="109"/>
    </location>
</feature>
<accession>Q7G6V7</accession>
<reference evidence="2" key="1">
    <citation type="submission" date="2002-02" db="EMBL/GenBank/DDBJ databases">
        <title>Rice Genomic Sequence.</title>
        <authorList>
            <person name="Wing R.A."/>
            <person name="Yu Y."/>
            <person name="Soderlund C."/>
            <person name="Chen M."/>
            <person name="Kim H.-R."/>
            <person name="Rambo T."/>
            <person name="Saski C."/>
            <person name="Henry D."/>
            <person name="Oates R."/>
            <person name="Simmons J."/>
            <person name="Wilson R."/>
            <person name="Minx P."/>
            <person name="Du H."/>
        </authorList>
    </citation>
    <scope>NUCLEOTIDE SEQUENCE</scope>
</reference>
<accession>Q8W3D3</accession>
<dbReference type="EMBL" id="AC079632">
    <property type="protein sequence ID" value="AAL73558.1"/>
    <property type="molecule type" value="Genomic_DNA"/>
</dbReference>
<gene>
    <name evidence="3" type="ORF">OJ1136E01.15</name>
    <name evidence="2" type="ORF">OSJNBa0046L02.2</name>
</gene>